<comment type="caution">
    <text evidence="1">The sequence shown here is derived from an EMBL/GenBank/DDBJ whole genome shotgun (WGS) entry which is preliminary data.</text>
</comment>
<protein>
    <submittedName>
        <fullName evidence="1">Uncharacterized protein</fullName>
    </submittedName>
</protein>
<dbReference type="Proteomes" id="UP001151133">
    <property type="component" value="Unassembled WGS sequence"/>
</dbReference>
<dbReference type="RefSeq" id="WP_264288869.1">
    <property type="nucleotide sequence ID" value="NZ_JAOZEV010000042.1"/>
</dbReference>
<gene>
    <name evidence="1" type="ORF">OIU80_20730</name>
</gene>
<evidence type="ECO:0000313" key="2">
    <source>
        <dbReference type="Proteomes" id="UP001151133"/>
    </source>
</evidence>
<sequence>MKTIPVFFYRSGKRNQLRIKKHVFFFNANSLVLGYVDANSYQNKIPEDDLSKKTLYNTLLLNISFPLKIGTLSVRNLKLVYKEEINFQKAPAIVTFRRFNLNTTKLQSGFGLKNAADLGSKVNCLFIKKSSLKTY</sequence>
<accession>A0A9X3CAP1</accession>
<proteinExistence type="predicted"/>
<reference evidence="1" key="1">
    <citation type="submission" date="2022-10" db="EMBL/GenBank/DDBJ databases">
        <title>Two novel species of Flavobacterium.</title>
        <authorList>
            <person name="Liu Q."/>
            <person name="Xin Y.-H."/>
        </authorList>
    </citation>
    <scope>NUCLEOTIDE SEQUENCE</scope>
    <source>
        <strain evidence="1">LS1R47</strain>
    </source>
</reference>
<dbReference type="AlphaFoldDB" id="A0A9X3CAP1"/>
<name>A0A9X3CAP1_9FLAO</name>
<dbReference type="EMBL" id="JAOZEV010000042">
    <property type="protein sequence ID" value="MCV9934708.1"/>
    <property type="molecule type" value="Genomic_DNA"/>
</dbReference>
<evidence type="ECO:0000313" key="1">
    <source>
        <dbReference type="EMBL" id="MCV9934708.1"/>
    </source>
</evidence>
<organism evidence="1 2">
    <name type="scientific">Flavobacterium frigoritolerans</name>
    <dbReference type="NCBI Taxonomy" id="2987686"/>
    <lineage>
        <taxon>Bacteria</taxon>
        <taxon>Pseudomonadati</taxon>
        <taxon>Bacteroidota</taxon>
        <taxon>Flavobacteriia</taxon>
        <taxon>Flavobacteriales</taxon>
        <taxon>Flavobacteriaceae</taxon>
        <taxon>Flavobacterium</taxon>
    </lineage>
</organism>
<keyword evidence="2" id="KW-1185">Reference proteome</keyword>